<dbReference type="GO" id="GO:0009062">
    <property type="term" value="P:fatty acid catabolic process"/>
    <property type="evidence" value="ECO:0007669"/>
    <property type="project" value="TreeGrafter"/>
</dbReference>
<dbReference type="GO" id="GO:0006637">
    <property type="term" value="P:acyl-CoA metabolic process"/>
    <property type="evidence" value="ECO:0007669"/>
    <property type="project" value="InterPro"/>
</dbReference>
<dbReference type="CDD" id="cd03444">
    <property type="entry name" value="Thioesterase_II_repeat1"/>
    <property type="match status" value="1"/>
</dbReference>
<dbReference type="InterPro" id="IPR049449">
    <property type="entry name" value="TesB_ACOT8-like_N"/>
</dbReference>
<evidence type="ECO:0000256" key="2">
    <source>
        <dbReference type="ARBA" id="ARBA00022801"/>
    </source>
</evidence>
<keyword evidence="6" id="KW-1185">Reference proteome</keyword>
<dbReference type="AlphaFoldDB" id="A0A0Q0UC14"/>
<dbReference type="STRING" id="1544416.Cocul_00605"/>
<organism evidence="5 6">
    <name type="scientific">Corynebacterium oculi</name>
    <dbReference type="NCBI Taxonomy" id="1544416"/>
    <lineage>
        <taxon>Bacteria</taxon>
        <taxon>Bacillati</taxon>
        <taxon>Actinomycetota</taxon>
        <taxon>Actinomycetes</taxon>
        <taxon>Mycobacteriales</taxon>
        <taxon>Corynebacteriaceae</taxon>
        <taxon>Corynebacterium</taxon>
    </lineage>
</organism>
<dbReference type="EC" id="3.1.2.-" evidence="5"/>
<feature type="domain" description="Acyl-CoA thioesterase 2 C-terminal" evidence="3">
    <location>
        <begin position="164"/>
        <end position="267"/>
    </location>
</feature>
<dbReference type="PANTHER" id="PTHR11066">
    <property type="entry name" value="ACYL-COA THIOESTERASE"/>
    <property type="match status" value="1"/>
</dbReference>
<dbReference type="GO" id="GO:0047617">
    <property type="term" value="F:fatty acyl-CoA hydrolase activity"/>
    <property type="evidence" value="ECO:0007669"/>
    <property type="project" value="InterPro"/>
</dbReference>
<evidence type="ECO:0000313" key="5">
    <source>
        <dbReference type="EMBL" id="KQB85459.1"/>
    </source>
</evidence>
<keyword evidence="2 5" id="KW-0378">Hydrolase</keyword>
<dbReference type="SUPFAM" id="SSF54637">
    <property type="entry name" value="Thioesterase/thiol ester dehydrase-isomerase"/>
    <property type="match status" value="2"/>
</dbReference>
<protein>
    <submittedName>
        <fullName evidence="5">Acyl-CoA thioesterase 2</fullName>
        <ecNumber evidence="5">3.1.2.-</ecNumber>
    </submittedName>
</protein>
<accession>A0A0Q0UC14</accession>
<reference evidence="5 6" key="1">
    <citation type="submission" date="2015-10" db="EMBL/GenBank/DDBJ databases">
        <title>Corynebacteirum lowii and Corynebacterium oculi species nova, derived from human clinical disease and and emended description of Corynebacterium mastiditis.</title>
        <authorList>
            <person name="Bernard K."/>
            <person name="Pacheco A.L."/>
            <person name="Mcdougall C."/>
            <person name="Burtx T."/>
            <person name="Weibe D."/>
            <person name="Tyler S."/>
            <person name="Olson A.B."/>
            <person name="Cnockaert M."/>
            <person name="Eguchi H."/>
            <person name="Kuwahara T."/>
            <person name="Nakayama-Imaohji H."/>
            <person name="Boudewijins M."/>
            <person name="Van Hoecke F."/>
            <person name="Bernier A.-M."/>
            <person name="Vandamme P."/>
        </authorList>
    </citation>
    <scope>NUCLEOTIDE SEQUENCE [LARGE SCALE GENOMIC DNA]</scope>
    <source>
        <strain evidence="5 6">NML 130210</strain>
    </source>
</reference>
<name>A0A0Q0UC14_9CORY</name>
<dbReference type="PATRIC" id="fig|1544416.3.peg.604"/>
<dbReference type="OrthoDB" id="9781019at2"/>
<comment type="caution">
    <text evidence="5">The sequence shown here is derived from an EMBL/GenBank/DDBJ whole genome shotgun (WGS) entry which is preliminary data.</text>
</comment>
<dbReference type="Pfam" id="PF02551">
    <property type="entry name" value="Acyl_CoA_thio"/>
    <property type="match status" value="1"/>
</dbReference>
<dbReference type="InterPro" id="IPR025652">
    <property type="entry name" value="TesB_C"/>
</dbReference>
<dbReference type="InterPro" id="IPR003703">
    <property type="entry name" value="Acyl_CoA_thio"/>
</dbReference>
<dbReference type="Gene3D" id="2.40.160.210">
    <property type="entry name" value="Acyl-CoA thioesterase, double hotdog domain"/>
    <property type="match status" value="1"/>
</dbReference>
<evidence type="ECO:0000259" key="4">
    <source>
        <dbReference type="Pfam" id="PF13622"/>
    </source>
</evidence>
<dbReference type="EMBL" id="LKST01000001">
    <property type="protein sequence ID" value="KQB85459.1"/>
    <property type="molecule type" value="Genomic_DNA"/>
</dbReference>
<comment type="similarity">
    <text evidence="1">Belongs to the C/M/P thioester hydrolase family.</text>
</comment>
<proteinExistence type="inferred from homology"/>
<gene>
    <name evidence="5" type="primary">tesB</name>
    <name evidence="5" type="ORF">Cocul_00605</name>
</gene>
<dbReference type="CDD" id="cd03445">
    <property type="entry name" value="Thioesterase_II_repeat2"/>
    <property type="match status" value="1"/>
</dbReference>
<evidence type="ECO:0000259" key="3">
    <source>
        <dbReference type="Pfam" id="PF02551"/>
    </source>
</evidence>
<evidence type="ECO:0000313" key="6">
    <source>
        <dbReference type="Proteomes" id="UP000050517"/>
    </source>
</evidence>
<sequence>MESVEKILGVTPTEPGVWEGIASGTRQKRTFGGQVVGQALAAATAALGETGDGEKVVDSLHGYFVSGGDAAQAMQVEVTPVRRGRSYTNLAVRAAQGERTLFVGNVNFRRPGDPGPVHSAPMPQVPPPEGLSDGREYLPQKNLLLFSEWEDWEFRMIENHAAEGYGHQRLWFKASRPLPEDPAFQAAALAYMSDMTILYGAMAPHRNHPVQMASLDHALWFHHPVRVDQWLLYDQVSPSASEGRALCTGRIYTQEGQLVASVAQEGLTRTLRA</sequence>
<dbReference type="InterPro" id="IPR042171">
    <property type="entry name" value="Acyl-CoA_hotdog"/>
</dbReference>
<feature type="domain" description="Acyl-CoA thioesterase-like N-terminal HotDog" evidence="4">
    <location>
        <begin position="27"/>
        <end position="108"/>
    </location>
</feature>
<dbReference type="Pfam" id="PF13622">
    <property type="entry name" value="4HBT_3"/>
    <property type="match status" value="1"/>
</dbReference>
<evidence type="ECO:0000256" key="1">
    <source>
        <dbReference type="ARBA" id="ARBA00006538"/>
    </source>
</evidence>
<dbReference type="PANTHER" id="PTHR11066:SF34">
    <property type="entry name" value="ACYL-COENZYME A THIOESTERASE 8"/>
    <property type="match status" value="1"/>
</dbReference>
<dbReference type="InterPro" id="IPR029069">
    <property type="entry name" value="HotDog_dom_sf"/>
</dbReference>
<dbReference type="Proteomes" id="UP000050517">
    <property type="component" value="Unassembled WGS sequence"/>
</dbReference>